<dbReference type="OrthoDB" id="680899at2"/>
<keyword evidence="2" id="KW-1185">Reference proteome</keyword>
<reference evidence="1 2" key="1">
    <citation type="submission" date="2019-08" db="EMBL/GenBank/DDBJ databases">
        <title>Genome of Vicingus serpentipes NCIMB 15042.</title>
        <authorList>
            <person name="Bowman J.P."/>
        </authorList>
    </citation>
    <scope>NUCLEOTIDE SEQUENCE [LARGE SCALE GENOMIC DNA]</scope>
    <source>
        <strain evidence="1 2">NCIMB 15042</strain>
    </source>
</reference>
<comment type="caution">
    <text evidence="1">The sequence shown here is derived from an EMBL/GenBank/DDBJ whole genome shotgun (WGS) entry which is preliminary data.</text>
</comment>
<organism evidence="1 2">
    <name type="scientific">Vicingus serpentipes</name>
    <dbReference type="NCBI Taxonomy" id="1926625"/>
    <lineage>
        <taxon>Bacteria</taxon>
        <taxon>Pseudomonadati</taxon>
        <taxon>Bacteroidota</taxon>
        <taxon>Flavobacteriia</taxon>
        <taxon>Flavobacteriales</taxon>
        <taxon>Vicingaceae</taxon>
        <taxon>Vicingus</taxon>
    </lineage>
</organism>
<dbReference type="RefSeq" id="WP_147100944.1">
    <property type="nucleotide sequence ID" value="NZ_VOOS01000004.1"/>
</dbReference>
<protein>
    <submittedName>
        <fullName evidence="1">Uncharacterized protein</fullName>
    </submittedName>
</protein>
<sequence>MNKTKIAEPLVVENFTFDFIKGAFTPEDAQEIMSDLLTKKISFHELKSFSNNIRFGSTDENSLERIKELTECKKVIEDQVLLAKNMGKSLRISSQINIDII</sequence>
<dbReference type="Proteomes" id="UP000321721">
    <property type="component" value="Unassembled WGS sequence"/>
</dbReference>
<evidence type="ECO:0000313" key="2">
    <source>
        <dbReference type="Proteomes" id="UP000321721"/>
    </source>
</evidence>
<evidence type="ECO:0000313" key="1">
    <source>
        <dbReference type="EMBL" id="TXB64712.1"/>
    </source>
</evidence>
<dbReference type="EMBL" id="VOOS01000004">
    <property type="protein sequence ID" value="TXB64712.1"/>
    <property type="molecule type" value="Genomic_DNA"/>
</dbReference>
<proteinExistence type="predicted"/>
<name>A0A5C6RTN6_9FLAO</name>
<gene>
    <name evidence="1" type="ORF">FRY74_09685</name>
</gene>
<accession>A0A5C6RTN6</accession>
<dbReference type="AlphaFoldDB" id="A0A5C6RTN6"/>